<comment type="caution">
    <text evidence="3">The sequence shown here is derived from an EMBL/GenBank/DDBJ whole genome shotgun (WGS) entry which is preliminary data.</text>
</comment>
<dbReference type="Proteomes" id="UP001168877">
    <property type="component" value="Unassembled WGS sequence"/>
</dbReference>
<accession>A0AA39RFC3</accession>
<keyword evidence="1" id="KW-1133">Transmembrane helix</keyword>
<dbReference type="GO" id="GO:0000148">
    <property type="term" value="C:1,3-beta-D-glucan synthase complex"/>
    <property type="evidence" value="ECO:0007669"/>
    <property type="project" value="InterPro"/>
</dbReference>
<feature type="domain" description="Glycosyl transferase 48" evidence="2">
    <location>
        <begin position="2"/>
        <end position="68"/>
    </location>
</feature>
<dbReference type="GO" id="GO:0006075">
    <property type="term" value="P:(1-&gt;3)-beta-D-glucan biosynthetic process"/>
    <property type="evidence" value="ECO:0007669"/>
    <property type="project" value="InterPro"/>
</dbReference>
<dbReference type="PANTHER" id="PTHR12741">
    <property type="entry name" value="LYST-INTERACTING PROTEIN LIP5 DOPAMINE RESPONSIVE PROTEIN DRG-1"/>
    <property type="match status" value="1"/>
</dbReference>
<dbReference type="GO" id="GO:0005886">
    <property type="term" value="C:plasma membrane"/>
    <property type="evidence" value="ECO:0007669"/>
    <property type="project" value="TreeGrafter"/>
</dbReference>
<feature type="transmembrane region" description="Helical" evidence="1">
    <location>
        <begin position="66"/>
        <end position="84"/>
    </location>
</feature>
<reference evidence="3" key="2">
    <citation type="submission" date="2023-06" db="EMBL/GenBank/DDBJ databases">
        <authorList>
            <person name="Swenson N.G."/>
            <person name="Wegrzyn J.L."/>
            <person name="Mcevoy S.L."/>
        </authorList>
    </citation>
    <scope>NUCLEOTIDE SEQUENCE</scope>
    <source>
        <strain evidence="3">NS2018</strain>
        <tissue evidence="3">Leaf</tissue>
    </source>
</reference>
<dbReference type="PANTHER" id="PTHR12741:SF70">
    <property type="entry name" value="CALLOSE SYNTHASE 2-RELATED"/>
    <property type="match status" value="1"/>
</dbReference>
<name>A0AA39RFC3_ACESA</name>
<evidence type="ECO:0000313" key="3">
    <source>
        <dbReference type="EMBL" id="KAK0572943.1"/>
    </source>
</evidence>
<sequence>MVGTWLFAPFLFNPSGFEWQKIVDDWTDWNKWISNRGGIGVPPEKSWESWWEKEQEHLRYSGKRGIIVEIILALRFFIYQYGLVYHLTLTKNTKSFLVYGVSWLVIIFILLVMKAISVGRRRFSANYQLLFRLIKGWGLLLIAQASKPLIQHAGIWGSVRTLACGYEIVMGLLMFTPVAFLAWFPFVSEFQTRMLFNQAFSRGLQISRILGGGQKKDKSSKTKE</sequence>
<gene>
    <name evidence="3" type="ORF">LWI29_000756</name>
</gene>
<evidence type="ECO:0000259" key="2">
    <source>
        <dbReference type="Pfam" id="PF02364"/>
    </source>
</evidence>
<organism evidence="3 4">
    <name type="scientific">Acer saccharum</name>
    <name type="common">Sugar maple</name>
    <dbReference type="NCBI Taxonomy" id="4024"/>
    <lineage>
        <taxon>Eukaryota</taxon>
        <taxon>Viridiplantae</taxon>
        <taxon>Streptophyta</taxon>
        <taxon>Embryophyta</taxon>
        <taxon>Tracheophyta</taxon>
        <taxon>Spermatophyta</taxon>
        <taxon>Magnoliopsida</taxon>
        <taxon>eudicotyledons</taxon>
        <taxon>Gunneridae</taxon>
        <taxon>Pentapetalae</taxon>
        <taxon>rosids</taxon>
        <taxon>malvids</taxon>
        <taxon>Sapindales</taxon>
        <taxon>Sapindaceae</taxon>
        <taxon>Hippocastanoideae</taxon>
        <taxon>Acereae</taxon>
        <taxon>Acer</taxon>
    </lineage>
</organism>
<keyword evidence="1" id="KW-0812">Transmembrane</keyword>
<reference evidence="3" key="1">
    <citation type="journal article" date="2022" name="Plant J.">
        <title>Strategies of tolerance reflected in two North American maple genomes.</title>
        <authorList>
            <person name="McEvoy S.L."/>
            <person name="Sezen U.U."/>
            <person name="Trouern-Trend A."/>
            <person name="McMahon S.M."/>
            <person name="Schaberg P.G."/>
            <person name="Yang J."/>
            <person name="Wegrzyn J.L."/>
            <person name="Swenson N.G."/>
        </authorList>
    </citation>
    <scope>NUCLEOTIDE SEQUENCE</scope>
    <source>
        <strain evidence="3">NS2018</strain>
    </source>
</reference>
<keyword evidence="4" id="KW-1185">Reference proteome</keyword>
<evidence type="ECO:0000256" key="1">
    <source>
        <dbReference type="SAM" id="Phobius"/>
    </source>
</evidence>
<dbReference type="InterPro" id="IPR003440">
    <property type="entry name" value="Glyco_trans_48_dom"/>
</dbReference>
<proteinExistence type="predicted"/>
<dbReference type="AlphaFoldDB" id="A0AA39RFC3"/>
<evidence type="ECO:0000313" key="4">
    <source>
        <dbReference type="Proteomes" id="UP001168877"/>
    </source>
</evidence>
<keyword evidence="1" id="KW-0472">Membrane</keyword>
<dbReference type="Pfam" id="PF02364">
    <property type="entry name" value="Glucan_synthase"/>
    <property type="match status" value="1"/>
</dbReference>
<feature type="transmembrane region" description="Helical" evidence="1">
    <location>
        <begin position="96"/>
        <end position="117"/>
    </location>
</feature>
<dbReference type="EMBL" id="JAUESC010000387">
    <property type="protein sequence ID" value="KAK0572943.1"/>
    <property type="molecule type" value="Genomic_DNA"/>
</dbReference>
<protein>
    <recommendedName>
        <fullName evidence="2">Glycosyl transferase 48 domain-containing protein</fullName>
    </recommendedName>
</protein>
<dbReference type="GO" id="GO:0003843">
    <property type="term" value="F:1,3-beta-D-glucan synthase activity"/>
    <property type="evidence" value="ECO:0007669"/>
    <property type="project" value="InterPro"/>
</dbReference>
<feature type="transmembrane region" description="Helical" evidence="1">
    <location>
        <begin position="166"/>
        <end position="187"/>
    </location>
</feature>